<evidence type="ECO:0000313" key="2">
    <source>
        <dbReference type="EMBL" id="BBO82903.1"/>
    </source>
</evidence>
<organism evidence="2 3">
    <name type="scientific">Desulfosarcina ovata subsp. sediminis</name>
    <dbReference type="NCBI Taxonomy" id="885957"/>
    <lineage>
        <taxon>Bacteria</taxon>
        <taxon>Pseudomonadati</taxon>
        <taxon>Thermodesulfobacteriota</taxon>
        <taxon>Desulfobacteria</taxon>
        <taxon>Desulfobacterales</taxon>
        <taxon>Desulfosarcinaceae</taxon>
        <taxon>Desulfosarcina</taxon>
    </lineage>
</organism>
<dbReference type="PROSITE" id="PS51257">
    <property type="entry name" value="PROKAR_LIPOPROTEIN"/>
    <property type="match status" value="1"/>
</dbReference>
<dbReference type="Proteomes" id="UP000425960">
    <property type="component" value="Chromosome"/>
</dbReference>
<keyword evidence="1" id="KW-1133">Transmembrane helix</keyword>
<protein>
    <recommendedName>
        <fullName evidence="4">Cache domain-containing protein</fullName>
    </recommendedName>
</protein>
<keyword evidence="1" id="KW-0472">Membrane</keyword>
<keyword evidence="1" id="KW-0812">Transmembrane</keyword>
<accession>A0A5K7ZRV1</accession>
<evidence type="ECO:0000256" key="1">
    <source>
        <dbReference type="SAM" id="Phobius"/>
    </source>
</evidence>
<evidence type="ECO:0008006" key="4">
    <source>
        <dbReference type="Google" id="ProtNLM"/>
    </source>
</evidence>
<proteinExistence type="predicted"/>
<sequence>MGTREKEESVNKQSIYVVIFILTIPCLFLSCDFSKHEQKKIASVNEMKNIAKKINDDFITIRKKVKELADNTALMYQNERIQENLAKADRSKYRLNENGIFHKPQNDGDSAVFVSGIVKVNETIKDIVYFTEPLDPLLKKICDNYPEVTQAYYNNKDSYNRIYPYFDVLMQYEPKLDIPSFNFYYLADQKHNPEKKSVWVNEPYVDPAGRGWMVSAIAPVYVDEKLEGVCGIDVTIMEITNRYIPQRKKNLLIVDSKGKLVSIHEQLSILFSLPPLTNHEYIDTIQSDTFRPDDYNLLSNKLKSVRMMAKHLIVMGENEQHIKLEGNSYTVLAETISELNWRIIKVLE</sequence>
<dbReference type="EMBL" id="AP021876">
    <property type="protein sequence ID" value="BBO82903.1"/>
    <property type="molecule type" value="Genomic_DNA"/>
</dbReference>
<dbReference type="KEGG" id="dov:DSCO28_34690"/>
<name>A0A5K7ZRV1_9BACT</name>
<feature type="transmembrane region" description="Helical" evidence="1">
    <location>
        <begin position="15"/>
        <end position="33"/>
    </location>
</feature>
<reference evidence="2 3" key="1">
    <citation type="submission" date="2019-11" db="EMBL/GenBank/DDBJ databases">
        <title>Comparative genomics of hydrocarbon-degrading Desulfosarcina strains.</title>
        <authorList>
            <person name="Watanabe M."/>
            <person name="Kojima H."/>
            <person name="Fukui M."/>
        </authorList>
    </citation>
    <scope>NUCLEOTIDE SEQUENCE [LARGE SCALE GENOMIC DNA]</scope>
    <source>
        <strain evidence="2 3">28bB2T</strain>
    </source>
</reference>
<evidence type="ECO:0000313" key="3">
    <source>
        <dbReference type="Proteomes" id="UP000425960"/>
    </source>
</evidence>
<dbReference type="AlphaFoldDB" id="A0A5K7ZRV1"/>
<gene>
    <name evidence="2" type="ORF">DSCO28_34690</name>
</gene>
<dbReference type="Gene3D" id="3.30.450.20">
    <property type="entry name" value="PAS domain"/>
    <property type="match status" value="1"/>
</dbReference>